<dbReference type="Proteomes" id="UP000267268">
    <property type="component" value="Chromosome 1"/>
</dbReference>
<reference evidence="1 2" key="1">
    <citation type="submission" date="2018-12" db="EMBL/GenBank/DDBJ databases">
        <title>Flammeovirga pectinis sp. nov., isolated from the gut of the Korean scallop, Patinopecten yessoensis.</title>
        <authorList>
            <person name="Bae J.-W."/>
            <person name="Jeong Y.-S."/>
            <person name="Kang W."/>
        </authorList>
    </citation>
    <scope>NUCLEOTIDE SEQUENCE [LARGE SCALE GENOMIC DNA]</scope>
    <source>
        <strain evidence="1 2">L12M1</strain>
    </source>
</reference>
<keyword evidence="2" id="KW-1185">Reference proteome</keyword>
<dbReference type="OrthoDB" id="5432518at2"/>
<sequence>MLLIKSFIAYAAVGQKSDMIKALNNIKNCEVVPSENKDIVVVLLESASKEIEKEQILNIQNIPSVNQLSMVSGYQG</sequence>
<proteinExistence type="predicted"/>
<name>A0A3S9P6K9_9BACT</name>
<dbReference type="AlphaFoldDB" id="A0A3S9P6K9"/>
<dbReference type="EMBL" id="CP034562">
    <property type="protein sequence ID" value="AZQ63849.1"/>
    <property type="molecule type" value="Genomic_DNA"/>
</dbReference>
<protein>
    <submittedName>
        <fullName evidence="1">Uncharacterized protein</fullName>
    </submittedName>
</protein>
<evidence type="ECO:0000313" key="2">
    <source>
        <dbReference type="Proteomes" id="UP000267268"/>
    </source>
</evidence>
<evidence type="ECO:0000313" key="1">
    <source>
        <dbReference type="EMBL" id="AZQ63849.1"/>
    </source>
</evidence>
<accession>A0A3S9P6K9</accession>
<dbReference type="InterPro" id="IPR005623">
    <property type="entry name" value="Chaperone_NapD_NO3_reduct"/>
</dbReference>
<dbReference type="RefSeq" id="WP_126616959.1">
    <property type="nucleotide sequence ID" value="NZ_CP034562.1"/>
</dbReference>
<organism evidence="1 2">
    <name type="scientific">Flammeovirga pectinis</name>
    <dbReference type="NCBI Taxonomy" id="2494373"/>
    <lineage>
        <taxon>Bacteria</taxon>
        <taxon>Pseudomonadati</taxon>
        <taxon>Bacteroidota</taxon>
        <taxon>Cytophagia</taxon>
        <taxon>Cytophagales</taxon>
        <taxon>Flammeovirgaceae</taxon>
        <taxon>Flammeovirga</taxon>
    </lineage>
</organism>
<dbReference type="Pfam" id="PF03927">
    <property type="entry name" value="NapD"/>
    <property type="match status" value="1"/>
</dbReference>
<gene>
    <name evidence="1" type="ORF">EI427_16925</name>
</gene>
<dbReference type="KEGG" id="fll:EI427_16925"/>
<dbReference type="Gene3D" id="3.30.70.920">
    <property type="match status" value="1"/>
</dbReference>